<dbReference type="RefSeq" id="WP_050725255.1">
    <property type="nucleotide sequence ID" value="NZ_CP012332.1"/>
</dbReference>
<gene>
    <name evidence="4" type="ORF">AKJ08_1244</name>
</gene>
<dbReference type="KEGG" id="vin:AKJ08_1244"/>
<dbReference type="Pfam" id="PF14771">
    <property type="entry name" value="DUF4476"/>
    <property type="match status" value="1"/>
</dbReference>
<protein>
    <recommendedName>
        <fullName evidence="3">DUF4476 domain-containing protein</fullName>
    </recommendedName>
</protein>
<evidence type="ECO:0000313" key="5">
    <source>
        <dbReference type="Proteomes" id="UP000055590"/>
    </source>
</evidence>
<feature type="domain" description="DUF4476" evidence="3">
    <location>
        <begin position="108"/>
        <end position="197"/>
    </location>
</feature>
<evidence type="ECO:0000259" key="3">
    <source>
        <dbReference type="Pfam" id="PF14771"/>
    </source>
</evidence>
<accession>A0A0K1PBI5</accession>
<reference evidence="4 5" key="1">
    <citation type="submission" date="2015-08" db="EMBL/GenBank/DDBJ databases">
        <authorList>
            <person name="Babu N.S."/>
            <person name="Beckwith C.J."/>
            <person name="Beseler K.G."/>
            <person name="Brison A."/>
            <person name="Carone J.V."/>
            <person name="Caskin T.P."/>
            <person name="Diamond M."/>
            <person name="Durham M.E."/>
            <person name="Foxe J.M."/>
            <person name="Go M."/>
            <person name="Henderson B.A."/>
            <person name="Jones I.B."/>
            <person name="McGettigan J.A."/>
            <person name="Micheletti S.J."/>
            <person name="Nasrallah M.E."/>
            <person name="Ortiz D."/>
            <person name="Piller C.R."/>
            <person name="Privatt S.R."/>
            <person name="Schneider S.L."/>
            <person name="Sharp S."/>
            <person name="Smith T.C."/>
            <person name="Stanton J.D."/>
            <person name="Ullery H.E."/>
            <person name="Wilson R.J."/>
            <person name="Serrano M.G."/>
            <person name="Buck G."/>
            <person name="Lee V."/>
            <person name="Wang Y."/>
            <person name="Carvalho R."/>
            <person name="Voegtly L."/>
            <person name="Shi R."/>
            <person name="Duckworth R."/>
            <person name="Johnson A."/>
            <person name="Loviza R."/>
            <person name="Walstead R."/>
            <person name="Shah Z."/>
            <person name="Kiflezghi M."/>
            <person name="Wade K."/>
            <person name="Ball S.L."/>
            <person name="Bradley K.W."/>
            <person name="Asai D.J."/>
            <person name="Bowman C.A."/>
            <person name="Russell D.A."/>
            <person name="Pope W.H."/>
            <person name="Jacobs-Sera D."/>
            <person name="Hendrix R.W."/>
            <person name="Hatfull G.F."/>
        </authorList>
    </citation>
    <scope>NUCLEOTIDE SEQUENCE [LARGE SCALE GENOMIC DNA]</scope>
    <source>
        <strain evidence="4 5">DSM 27710</strain>
    </source>
</reference>
<feature type="region of interest" description="Disordered" evidence="1">
    <location>
        <begin position="83"/>
        <end position="106"/>
    </location>
</feature>
<dbReference type="Proteomes" id="UP000055590">
    <property type="component" value="Chromosome"/>
</dbReference>
<feature type="chain" id="PRO_5005465407" description="DUF4476 domain-containing protein" evidence="2">
    <location>
        <begin position="27"/>
        <end position="199"/>
    </location>
</feature>
<feature type="signal peptide" evidence="2">
    <location>
        <begin position="1"/>
        <end position="26"/>
    </location>
</feature>
<evidence type="ECO:0000256" key="2">
    <source>
        <dbReference type="SAM" id="SignalP"/>
    </source>
</evidence>
<keyword evidence="5" id="KW-1185">Reference proteome</keyword>
<name>A0A0K1PBI5_9BACT</name>
<organism evidence="4 5">
    <name type="scientific">Vulgatibacter incomptus</name>
    <dbReference type="NCBI Taxonomy" id="1391653"/>
    <lineage>
        <taxon>Bacteria</taxon>
        <taxon>Pseudomonadati</taxon>
        <taxon>Myxococcota</taxon>
        <taxon>Myxococcia</taxon>
        <taxon>Myxococcales</taxon>
        <taxon>Cystobacterineae</taxon>
        <taxon>Vulgatibacteraceae</taxon>
        <taxon>Vulgatibacter</taxon>
    </lineage>
</organism>
<dbReference type="AlphaFoldDB" id="A0A0K1PBI5"/>
<evidence type="ECO:0000313" key="4">
    <source>
        <dbReference type="EMBL" id="AKU90857.1"/>
    </source>
</evidence>
<dbReference type="OrthoDB" id="5523355at2"/>
<proteinExistence type="predicted"/>
<dbReference type="EMBL" id="CP012332">
    <property type="protein sequence ID" value="AKU90857.1"/>
    <property type="molecule type" value="Genomic_DNA"/>
</dbReference>
<dbReference type="InterPro" id="IPR028011">
    <property type="entry name" value="DUF4476"/>
</dbReference>
<sequence length="199" mass="22422">MRTFQPKTLCLSAFVLFLLAATPAVAARPVTLVQVDQQELIDELRALQSQVKALKSRTNHGRKDQEMRSGLDSVNARLERLEKSIRSSRPLPPPDRRPSHVAVSPIPMDPPSFTALRRSVANGRFSSEKLFVLETAARSNFFEVEQVRVLLGDFFVSGDRLDALRVLWPSVLDRANGYRLIDSFTFESEKRTAQQILMG</sequence>
<evidence type="ECO:0000256" key="1">
    <source>
        <dbReference type="SAM" id="MobiDB-lite"/>
    </source>
</evidence>
<keyword evidence="2" id="KW-0732">Signal</keyword>